<dbReference type="AlphaFoldDB" id="A0A2P4XHX8"/>
<keyword evidence="2" id="KW-1185">Reference proteome</keyword>
<accession>A0A2P4XHX8</accession>
<name>A0A2P4XHX8_9STRA</name>
<comment type="caution">
    <text evidence="1">The sequence shown here is derived from an EMBL/GenBank/DDBJ whole genome shotgun (WGS) entry which is preliminary data.</text>
</comment>
<gene>
    <name evidence="1" type="ORF">PHPALM_19183</name>
</gene>
<sequence>MPYGRVLSSDPPMVQPSQTRRYAFGICREDVKLGRSSSWHPVRAERSKYCIYAFGSTTSLDQGRKNPDLRGNTYDLNGNRAAAISSVHQVDDYSRSEVTMAILSTP</sequence>
<proteinExistence type="predicted"/>
<reference evidence="1 2" key="1">
    <citation type="journal article" date="2017" name="Genome Biol. Evol.">
        <title>Phytophthora megakarya and P. palmivora, closely related causal agents of cacao black pod rot, underwent increases in genome sizes and gene numbers by different mechanisms.</title>
        <authorList>
            <person name="Ali S.S."/>
            <person name="Shao J."/>
            <person name="Lary D.J."/>
            <person name="Kronmiller B."/>
            <person name="Shen D."/>
            <person name="Strem M.D."/>
            <person name="Amoako-Attah I."/>
            <person name="Akrofi A.Y."/>
            <person name="Begoude B.A."/>
            <person name="Ten Hoopen G.M."/>
            <person name="Coulibaly K."/>
            <person name="Kebe B.I."/>
            <person name="Melnick R.L."/>
            <person name="Guiltinan M.J."/>
            <person name="Tyler B.M."/>
            <person name="Meinhardt L.W."/>
            <person name="Bailey B.A."/>
        </authorList>
    </citation>
    <scope>NUCLEOTIDE SEQUENCE [LARGE SCALE GENOMIC DNA]</scope>
    <source>
        <strain evidence="2">sbr112.9</strain>
    </source>
</reference>
<dbReference type="EMBL" id="NCKW01010526">
    <property type="protein sequence ID" value="POM65151.1"/>
    <property type="molecule type" value="Genomic_DNA"/>
</dbReference>
<evidence type="ECO:0000313" key="2">
    <source>
        <dbReference type="Proteomes" id="UP000237271"/>
    </source>
</evidence>
<evidence type="ECO:0000313" key="1">
    <source>
        <dbReference type="EMBL" id="POM65151.1"/>
    </source>
</evidence>
<dbReference type="Proteomes" id="UP000237271">
    <property type="component" value="Unassembled WGS sequence"/>
</dbReference>
<protein>
    <submittedName>
        <fullName evidence="1">Uncharacterized protein</fullName>
    </submittedName>
</protein>
<organism evidence="1 2">
    <name type="scientific">Phytophthora palmivora</name>
    <dbReference type="NCBI Taxonomy" id="4796"/>
    <lineage>
        <taxon>Eukaryota</taxon>
        <taxon>Sar</taxon>
        <taxon>Stramenopiles</taxon>
        <taxon>Oomycota</taxon>
        <taxon>Peronosporomycetes</taxon>
        <taxon>Peronosporales</taxon>
        <taxon>Peronosporaceae</taxon>
        <taxon>Phytophthora</taxon>
    </lineage>
</organism>